<feature type="domain" description="Rad50/SbcC-type AAA" evidence="12">
    <location>
        <begin position="6"/>
        <end position="165"/>
    </location>
</feature>
<dbReference type="GO" id="GO:0006302">
    <property type="term" value="P:double-strand break repair"/>
    <property type="evidence" value="ECO:0007669"/>
    <property type="project" value="TreeGrafter"/>
</dbReference>
<evidence type="ECO:0000256" key="5">
    <source>
        <dbReference type="ARBA" id="ARBA00022454"/>
    </source>
</evidence>
<dbReference type="SUPFAM" id="SSF52540">
    <property type="entry name" value="P-loop containing nucleoside triphosphate hydrolases"/>
    <property type="match status" value="1"/>
</dbReference>
<keyword evidence="7" id="KW-0862">Zinc</keyword>
<comment type="similarity">
    <text evidence="4">Belongs to the SMC family. RAD50 subfamily.</text>
</comment>
<dbReference type="Gene3D" id="1.10.287.1490">
    <property type="match status" value="1"/>
</dbReference>
<gene>
    <name evidence="13" type="ORF">MGL_0431</name>
</gene>
<protein>
    <recommendedName>
        <fullName evidence="12">Rad50/SbcC-type AAA domain-containing protein</fullName>
    </recommendedName>
</protein>
<dbReference type="PANTHER" id="PTHR18867:SF12">
    <property type="entry name" value="DNA REPAIR PROTEIN RAD50"/>
    <property type="match status" value="1"/>
</dbReference>
<evidence type="ECO:0000256" key="6">
    <source>
        <dbReference type="ARBA" id="ARBA00022723"/>
    </source>
</evidence>
<dbReference type="InParanoid" id="A8PTI8"/>
<feature type="compositionally biased region" description="Basic and acidic residues" evidence="11">
    <location>
        <begin position="833"/>
        <end position="856"/>
    </location>
</feature>
<feature type="coiled-coil region" evidence="10">
    <location>
        <begin position="328"/>
        <end position="373"/>
    </location>
</feature>
<dbReference type="GeneID" id="5856962"/>
<organism evidence="13 14">
    <name type="scientific">Malassezia globosa (strain ATCC MYA-4612 / CBS 7966)</name>
    <name type="common">Dandruff-associated fungus</name>
    <dbReference type="NCBI Taxonomy" id="425265"/>
    <lineage>
        <taxon>Eukaryota</taxon>
        <taxon>Fungi</taxon>
        <taxon>Dikarya</taxon>
        <taxon>Basidiomycota</taxon>
        <taxon>Ustilaginomycotina</taxon>
        <taxon>Malasseziomycetes</taxon>
        <taxon>Malasseziales</taxon>
        <taxon>Malasseziaceae</taxon>
        <taxon>Malassezia</taxon>
    </lineage>
</organism>
<evidence type="ECO:0000256" key="8">
    <source>
        <dbReference type="ARBA" id="ARBA00023242"/>
    </source>
</evidence>
<dbReference type="GO" id="GO:0007004">
    <property type="term" value="P:telomere maintenance via telomerase"/>
    <property type="evidence" value="ECO:0007669"/>
    <property type="project" value="TreeGrafter"/>
</dbReference>
<dbReference type="GO" id="GO:0043047">
    <property type="term" value="F:single-stranded telomeric DNA binding"/>
    <property type="evidence" value="ECO:0007669"/>
    <property type="project" value="TreeGrafter"/>
</dbReference>
<dbReference type="Proteomes" id="UP000008837">
    <property type="component" value="Unassembled WGS sequence"/>
</dbReference>
<evidence type="ECO:0000313" key="13">
    <source>
        <dbReference type="EMBL" id="EDP45442.1"/>
    </source>
</evidence>
<dbReference type="GO" id="GO:0000722">
    <property type="term" value="P:telomere maintenance via recombination"/>
    <property type="evidence" value="ECO:0007669"/>
    <property type="project" value="TreeGrafter"/>
</dbReference>
<evidence type="ECO:0000256" key="10">
    <source>
        <dbReference type="SAM" id="Coils"/>
    </source>
</evidence>
<evidence type="ECO:0000259" key="12">
    <source>
        <dbReference type="Pfam" id="PF13476"/>
    </source>
</evidence>
<dbReference type="RefSeq" id="XP_001732656.1">
    <property type="nucleotide sequence ID" value="XM_001732604.1"/>
</dbReference>
<dbReference type="OMA" id="NIIFCHQ"/>
<comment type="subcellular location">
    <subcellularLocation>
        <location evidence="3">Chromosome</location>
    </subcellularLocation>
    <subcellularLocation>
        <location evidence="2">Nucleus</location>
    </subcellularLocation>
</comment>
<keyword evidence="8" id="KW-0539">Nucleus</keyword>
<evidence type="ECO:0000256" key="7">
    <source>
        <dbReference type="ARBA" id="ARBA00022833"/>
    </source>
</evidence>
<keyword evidence="6" id="KW-0479">Metal-binding</keyword>
<sequence length="1164" mass="132388">MAGTDTVKAQVRLRFRNTSGTRMSCVRNLQVTKKKGGGLTMKTLEGVLGIDDDAADPQARASISTRCAELDQEMASLLGVSHAILENVLFCHQEESNWPLSEPAILKKRFDEIFEVSRYTKALDSIRALRKQRAQDARVDEAELRALQNEKERAENIRATIRTLEASLSAKKNERDDLDAAIQRKTTENQQLYDDATRFREVVNQAEMLEEKIALCEEHKASLLSRMTLLAMPDSELQDELTALPTQLETQHARLSHVRSNMQVYVDKRSSAAEEHERLVRRHAELETAERTRQRVLQATAKELRTFGSDISSAPTKAQFDACSTMCEASLREKLQEHEIKAEQHQRAADELESQALTEYEHLETRLRDLKSQREHTGASLQRLHERIMSCENQLARQASTTSVCELDKARERLAELGSVSLPDVQEAMEHLATLEAERDAIATSFVDSQQDTKHVARQEELASKLPVLRERENLWRQMCVERLGHVPKNLEEELEQAEHVLDQSQAQLLKASEQVVQWATTVDVYQDVLSRSEKLCSSLRVAKQTLLGDFASVDAGLVTVQEEIQVLQESLFLLEHASAFFERIQHHAHARHMCLACNRDISSSQLQSVDAHIEETRQRKQPEKVAVLEQDLDAWNRQLSNLYAARAIEKQLREQQEPELSRLVAQLEDAKKCHQDAEGERDRSSGATASAVARVKTLRSLQVPMYRLVDLRLDVQLLKRQLDSIASTSASATTSNASPESLKALSQEIHAQQAHCHELREQCDQHRNRVREAERHVHALEMQLMTEQQHAAATQTAHQRLEEYMADAKDLEKQRETLTFTINELTQPLSEAQKHLEDTRRERREQEERYKEKRSDLEQQLAKLAGMVQRVSSAWDEAEADGGTLVSCSIELDRAAQALQHTQKEAERATQDTYALETAIHDVRAREANLQDNMRYRQVLRELEHVTAELNKLDLEAAHMRHKRASSAYDAARREENELSGRAAHIRGEIQGIEAELQRREAELRHDYKDISNRYMRQLVHIKVAGMANHDLDIYCGALQQAILQYHAIKMEEVNQTLDYLWKKTYQGTDIDSISIRSDTEGRVSANGLRSYQYRVCMVKDAVELDMRGRCSAGQKVLACILIRLALADSFGGSCGFMALDEPTANLDRENVEGLAASLIEYV</sequence>
<dbReference type="GO" id="GO:0003691">
    <property type="term" value="F:double-stranded telomeric DNA binding"/>
    <property type="evidence" value="ECO:0007669"/>
    <property type="project" value="TreeGrafter"/>
</dbReference>
<proteinExistence type="inferred from homology"/>
<reference evidence="13 14" key="1">
    <citation type="journal article" date="2007" name="Proc. Natl. Acad. Sci. U.S.A.">
        <title>Dandruff-associated Malassezia genomes reveal convergent and divergent virulence traits shared with plant and human fungal pathogens.</title>
        <authorList>
            <person name="Xu J."/>
            <person name="Saunders C.W."/>
            <person name="Hu P."/>
            <person name="Grant R.A."/>
            <person name="Boekhout T."/>
            <person name="Kuramae E.E."/>
            <person name="Kronstad J.W."/>
            <person name="Deangelis Y.M."/>
            <person name="Reeder N.L."/>
            <person name="Johnstone K.R."/>
            <person name="Leland M."/>
            <person name="Fieno A.M."/>
            <person name="Begley W.M."/>
            <person name="Sun Y."/>
            <person name="Lacey M.P."/>
            <person name="Chaudhary T."/>
            <person name="Keough T."/>
            <person name="Chu L."/>
            <person name="Sears R."/>
            <person name="Yuan B."/>
            <person name="Dawson T.L.Jr."/>
        </authorList>
    </citation>
    <scope>NUCLEOTIDE SEQUENCE [LARGE SCALE GENOMIC DNA]</scope>
    <source>
        <strain evidence="14">ATCC MYA-4612 / CBS 7966</strain>
    </source>
</reference>
<evidence type="ECO:0000313" key="14">
    <source>
        <dbReference type="Proteomes" id="UP000008837"/>
    </source>
</evidence>
<dbReference type="InterPro" id="IPR038729">
    <property type="entry name" value="Rad50/SbcC_AAA"/>
</dbReference>
<dbReference type="AlphaFoldDB" id="A8PTI8"/>
<feature type="region of interest" description="Disordered" evidence="11">
    <location>
        <begin position="830"/>
        <end position="856"/>
    </location>
</feature>
<keyword evidence="5" id="KW-0158">Chromosome</keyword>
<comment type="cofactor">
    <cofactor evidence="1">
        <name>Zn(2+)</name>
        <dbReference type="ChEBI" id="CHEBI:29105"/>
    </cofactor>
</comment>
<dbReference type="OrthoDB" id="18797at2759"/>
<feature type="coiled-coil region" evidence="10">
    <location>
        <begin position="937"/>
        <end position="1015"/>
    </location>
</feature>
<dbReference type="GO" id="GO:0070192">
    <property type="term" value="P:chromosome organization involved in meiotic cell cycle"/>
    <property type="evidence" value="ECO:0007669"/>
    <property type="project" value="TreeGrafter"/>
</dbReference>
<keyword evidence="10" id="KW-0175">Coiled coil</keyword>
<evidence type="ECO:0000256" key="2">
    <source>
        <dbReference type="ARBA" id="ARBA00004123"/>
    </source>
</evidence>
<dbReference type="GO" id="GO:0051880">
    <property type="term" value="F:G-quadruplex DNA binding"/>
    <property type="evidence" value="ECO:0007669"/>
    <property type="project" value="TreeGrafter"/>
</dbReference>
<evidence type="ECO:0000256" key="1">
    <source>
        <dbReference type="ARBA" id="ARBA00001947"/>
    </source>
</evidence>
<comment type="catalytic activity">
    <reaction evidence="9">
        <text>ATP + H2O = ADP + phosphate + H(+)</text>
        <dbReference type="Rhea" id="RHEA:13065"/>
        <dbReference type="ChEBI" id="CHEBI:15377"/>
        <dbReference type="ChEBI" id="CHEBI:15378"/>
        <dbReference type="ChEBI" id="CHEBI:30616"/>
        <dbReference type="ChEBI" id="CHEBI:43474"/>
        <dbReference type="ChEBI" id="CHEBI:456216"/>
    </reaction>
</comment>
<dbReference type="GO" id="GO:0030870">
    <property type="term" value="C:Mre11 complex"/>
    <property type="evidence" value="ECO:0007669"/>
    <property type="project" value="TreeGrafter"/>
</dbReference>
<comment type="caution">
    <text evidence="13">The sequence shown here is derived from an EMBL/GenBank/DDBJ whole genome shotgun (WGS) entry which is preliminary data.</text>
</comment>
<dbReference type="Pfam" id="PF13476">
    <property type="entry name" value="AAA_23"/>
    <property type="match status" value="1"/>
</dbReference>
<dbReference type="STRING" id="425265.A8PTI8"/>
<feature type="coiled-coil region" evidence="10">
    <location>
        <begin position="137"/>
        <end position="188"/>
    </location>
</feature>
<dbReference type="Gene3D" id="3.40.50.300">
    <property type="entry name" value="P-loop containing nucleotide triphosphate hydrolases"/>
    <property type="match status" value="2"/>
</dbReference>
<dbReference type="FunCoup" id="A8PTI8">
    <property type="interactions" value="516"/>
</dbReference>
<dbReference type="EMBL" id="AAYY01000001">
    <property type="protein sequence ID" value="EDP45442.1"/>
    <property type="molecule type" value="Genomic_DNA"/>
</dbReference>
<dbReference type="PANTHER" id="PTHR18867">
    <property type="entry name" value="RAD50"/>
    <property type="match status" value="1"/>
</dbReference>
<evidence type="ECO:0000256" key="9">
    <source>
        <dbReference type="ARBA" id="ARBA00049360"/>
    </source>
</evidence>
<keyword evidence="14" id="KW-1185">Reference proteome</keyword>
<feature type="coiled-coil region" evidence="10">
    <location>
        <begin position="488"/>
        <end position="515"/>
    </location>
</feature>
<accession>A8PTI8</accession>
<dbReference type="VEuPathDB" id="FungiDB:MGL_0431"/>
<name>A8PTI8_MALGO</name>
<dbReference type="GO" id="GO:0000794">
    <property type="term" value="C:condensed nuclear chromosome"/>
    <property type="evidence" value="ECO:0007669"/>
    <property type="project" value="TreeGrafter"/>
</dbReference>
<dbReference type="KEGG" id="mgl:MGL_0431"/>
<evidence type="ECO:0000256" key="11">
    <source>
        <dbReference type="SAM" id="MobiDB-lite"/>
    </source>
</evidence>
<evidence type="ECO:0000256" key="3">
    <source>
        <dbReference type="ARBA" id="ARBA00004286"/>
    </source>
</evidence>
<dbReference type="InterPro" id="IPR027417">
    <property type="entry name" value="P-loop_NTPase"/>
</dbReference>
<feature type="coiled-coil region" evidence="10">
    <location>
        <begin position="626"/>
        <end position="681"/>
    </location>
</feature>
<evidence type="ECO:0000256" key="4">
    <source>
        <dbReference type="ARBA" id="ARBA00009439"/>
    </source>
</evidence>